<reference evidence="1 3" key="1">
    <citation type="journal article" date="2011" name="Nature">
        <title>The Medicago genome provides insight into the evolution of rhizobial symbioses.</title>
        <authorList>
            <person name="Young N.D."/>
            <person name="Debelle F."/>
            <person name="Oldroyd G.E."/>
            <person name="Geurts R."/>
            <person name="Cannon S.B."/>
            <person name="Udvardi M.K."/>
            <person name="Benedito V.A."/>
            <person name="Mayer K.F."/>
            <person name="Gouzy J."/>
            <person name="Schoof H."/>
            <person name="Van de Peer Y."/>
            <person name="Proost S."/>
            <person name="Cook D.R."/>
            <person name="Meyers B.C."/>
            <person name="Spannagl M."/>
            <person name="Cheung F."/>
            <person name="De Mita S."/>
            <person name="Krishnakumar V."/>
            <person name="Gundlach H."/>
            <person name="Zhou S."/>
            <person name="Mudge J."/>
            <person name="Bharti A.K."/>
            <person name="Murray J.D."/>
            <person name="Naoumkina M.A."/>
            <person name="Rosen B."/>
            <person name="Silverstein K.A."/>
            <person name="Tang H."/>
            <person name="Rombauts S."/>
            <person name="Zhao P.X."/>
            <person name="Zhou P."/>
            <person name="Barbe V."/>
            <person name="Bardou P."/>
            <person name="Bechner M."/>
            <person name="Bellec A."/>
            <person name="Berger A."/>
            <person name="Berges H."/>
            <person name="Bidwell S."/>
            <person name="Bisseling T."/>
            <person name="Choisne N."/>
            <person name="Couloux A."/>
            <person name="Denny R."/>
            <person name="Deshpande S."/>
            <person name="Dai X."/>
            <person name="Doyle J.J."/>
            <person name="Dudez A.M."/>
            <person name="Farmer A.D."/>
            <person name="Fouteau S."/>
            <person name="Franken C."/>
            <person name="Gibelin C."/>
            <person name="Gish J."/>
            <person name="Goldstein S."/>
            <person name="Gonzalez A.J."/>
            <person name="Green P.J."/>
            <person name="Hallab A."/>
            <person name="Hartog M."/>
            <person name="Hua A."/>
            <person name="Humphray S.J."/>
            <person name="Jeong D.H."/>
            <person name="Jing Y."/>
            <person name="Jocker A."/>
            <person name="Kenton S.M."/>
            <person name="Kim D.J."/>
            <person name="Klee K."/>
            <person name="Lai H."/>
            <person name="Lang C."/>
            <person name="Lin S."/>
            <person name="Macmil S.L."/>
            <person name="Magdelenat G."/>
            <person name="Matthews L."/>
            <person name="McCorrison J."/>
            <person name="Monaghan E.L."/>
            <person name="Mun J.H."/>
            <person name="Najar F.Z."/>
            <person name="Nicholson C."/>
            <person name="Noirot C."/>
            <person name="O'Bleness M."/>
            <person name="Paule C.R."/>
            <person name="Poulain J."/>
            <person name="Prion F."/>
            <person name="Qin B."/>
            <person name="Qu C."/>
            <person name="Retzel E.F."/>
            <person name="Riddle C."/>
            <person name="Sallet E."/>
            <person name="Samain S."/>
            <person name="Samson N."/>
            <person name="Sanders I."/>
            <person name="Saurat O."/>
            <person name="Scarpelli C."/>
            <person name="Schiex T."/>
            <person name="Segurens B."/>
            <person name="Severin A.J."/>
            <person name="Sherrier D.J."/>
            <person name="Shi R."/>
            <person name="Sims S."/>
            <person name="Singer S.R."/>
            <person name="Sinharoy S."/>
            <person name="Sterck L."/>
            <person name="Viollet A."/>
            <person name="Wang B.B."/>
            <person name="Wang K."/>
            <person name="Wang M."/>
            <person name="Wang X."/>
            <person name="Warfsmann J."/>
            <person name="Weissenbach J."/>
            <person name="White D.D."/>
            <person name="White J.D."/>
            <person name="Wiley G.B."/>
            <person name="Wincker P."/>
            <person name="Xing Y."/>
            <person name="Yang L."/>
            <person name="Yao Z."/>
            <person name="Ying F."/>
            <person name="Zhai J."/>
            <person name="Zhou L."/>
            <person name="Zuber A."/>
            <person name="Denarie J."/>
            <person name="Dixon R.A."/>
            <person name="May G.D."/>
            <person name="Schwartz D.C."/>
            <person name="Rogers J."/>
            <person name="Quetier F."/>
            <person name="Town C.D."/>
            <person name="Roe B.A."/>
        </authorList>
    </citation>
    <scope>NUCLEOTIDE SEQUENCE [LARGE SCALE GENOMIC DNA]</scope>
    <source>
        <strain evidence="1">A17</strain>
        <strain evidence="2 3">cv. Jemalong A17</strain>
    </source>
</reference>
<keyword evidence="3" id="KW-1185">Reference proteome</keyword>
<dbReference type="HOGENOM" id="CLU_2187790_0_0_1"/>
<sequence length="109" mass="12220">MEIWEFLLQTSKPESKITVLTNGPLTNLVVYVMGGHISRSGNDKGNVFSVPSNKYAEFNMFYPLATKTLFQSEVNITLVPLGIQRKASSFSSTLNWLSRTEKTPEAVYI</sequence>
<dbReference type="PANTHER" id="PTHR46692">
    <property type="entry name" value="INOSINE-URIDINE PREFERRING NUCLEOSIDE HYDROLASE FAMILY PROTEIN"/>
    <property type="match status" value="1"/>
</dbReference>
<organism evidence="1 3">
    <name type="scientific">Medicago truncatula</name>
    <name type="common">Barrel medic</name>
    <name type="synonym">Medicago tribuloides</name>
    <dbReference type="NCBI Taxonomy" id="3880"/>
    <lineage>
        <taxon>Eukaryota</taxon>
        <taxon>Viridiplantae</taxon>
        <taxon>Streptophyta</taxon>
        <taxon>Embryophyta</taxon>
        <taxon>Tracheophyta</taxon>
        <taxon>Spermatophyta</taxon>
        <taxon>Magnoliopsida</taxon>
        <taxon>eudicotyledons</taxon>
        <taxon>Gunneridae</taxon>
        <taxon>Pentapetalae</taxon>
        <taxon>rosids</taxon>
        <taxon>fabids</taxon>
        <taxon>Fabales</taxon>
        <taxon>Fabaceae</taxon>
        <taxon>Papilionoideae</taxon>
        <taxon>50 kb inversion clade</taxon>
        <taxon>NPAAA clade</taxon>
        <taxon>Hologalegina</taxon>
        <taxon>IRL clade</taxon>
        <taxon>Trifolieae</taxon>
        <taxon>Medicago</taxon>
    </lineage>
</organism>
<keyword evidence="1" id="KW-0378">Hydrolase</keyword>
<dbReference type="EnsemblPlants" id="AES58676">
    <property type="protein sequence ID" value="AES58676"/>
    <property type="gene ID" value="MTR_1g007110"/>
</dbReference>
<dbReference type="EMBL" id="CM001217">
    <property type="protein sequence ID" value="AES58676.1"/>
    <property type="molecule type" value="Genomic_DNA"/>
</dbReference>
<dbReference type="STRING" id="3880.G7I258"/>
<accession>G7I258</accession>
<dbReference type="GO" id="GO:0016799">
    <property type="term" value="F:hydrolase activity, hydrolyzing N-glycosyl compounds"/>
    <property type="evidence" value="ECO:0007669"/>
    <property type="project" value="InterPro"/>
</dbReference>
<dbReference type="SUPFAM" id="SSF53590">
    <property type="entry name" value="Nucleoside hydrolase"/>
    <property type="match status" value="1"/>
</dbReference>
<reference evidence="2" key="3">
    <citation type="submission" date="2015-04" db="UniProtKB">
        <authorList>
            <consortium name="EnsemblPlants"/>
        </authorList>
    </citation>
    <scope>IDENTIFICATION</scope>
    <source>
        <strain evidence="2">cv. Jemalong A17</strain>
    </source>
</reference>
<evidence type="ECO:0000313" key="1">
    <source>
        <dbReference type="EMBL" id="AES58676.1"/>
    </source>
</evidence>
<dbReference type="AlphaFoldDB" id="G7I258"/>
<dbReference type="Proteomes" id="UP000002051">
    <property type="component" value="Unassembled WGS sequence"/>
</dbReference>
<dbReference type="InterPro" id="IPR036452">
    <property type="entry name" value="Ribo_hydro-like"/>
</dbReference>
<dbReference type="PANTHER" id="PTHR46692:SF4">
    <property type="entry name" value="INOSINE-URIDINE PREFERRING NUCLEOSIDE HYDROLASE"/>
    <property type="match status" value="1"/>
</dbReference>
<gene>
    <name evidence="1" type="ordered locus">MTR_1g007110</name>
</gene>
<name>G7I258_MEDTR</name>
<protein>
    <submittedName>
        <fullName evidence="1">Inosine-uridine preferring nucleoside hydrolase</fullName>
    </submittedName>
</protein>
<evidence type="ECO:0000313" key="3">
    <source>
        <dbReference type="Proteomes" id="UP000002051"/>
    </source>
</evidence>
<reference evidence="1 3" key="2">
    <citation type="journal article" date="2014" name="BMC Genomics">
        <title>An improved genome release (version Mt4.0) for the model legume Medicago truncatula.</title>
        <authorList>
            <person name="Tang H."/>
            <person name="Krishnakumar V."/>
            <person name="Bidwell S."/>
            <person name="Rosen B."/>
            <person name="Chan A."/>
            <person name="Zhou S."/>
            <person name="Gentzbittel L."/>
            <person name="Childs K.L."/>
            <person name="Yandell M."/>
            <person name="Gundlach H."/>
            <person name="Mayer K.F."/>
            <person name="Schwartz D.C."/>
            <person name="Town C.D."/>
        </authorList>
    </citation>
    <scope>GENOME REANNOTATION</scope>
    <source>
        <strain evidence="2 3">cv. Jemalong A17</strain>
    </source>
</reference>
<dbReference type="eggNOG" id="KOG2938">
    <property type="taxonomic scope" value="Eukaryota"/>
</dbReference>
<dbReference type="Gene3D" id="3.90.245.10">
    <property type="entry name" value="Ribonucleoside hydrolase-like"/>
    <property type="match status" value="1"/>
</dbReference>
<proteinExistence type="predicted"/>
<evidence type="ECO:0000313" key="2">
    <source>
        <dbReference type="EnsemblPlants" id="AES58676"/>
    </source>
</evidence>
<dbReference type="PaxDb" id="3880-AES58676"/>